<keyword evidence="2" id="KW-1185">Reference proteome</keyword>
<accession>A0AAV0Y1D7</accession>
<gene>
    <name evidence="1" type="ORF">MEUPH1_LOCUS27494</name>
</gene>
<evidence type="ECO:0000313" key="1">
    <source>
        <dbReference type="EMBL" id="CAI6373792.1"/>
    </source>
</evidence>
<proteinExistence type="predicted"/>
<organism evidence="1 2">
    <name type="scientific">Macrosiphum euphorbiae</name>
    <name type="common">potato aphid</name>
    <dbReference type="NCBI Taxonomy" id="13131"/>
    <lineage>
        <taxon>Eukaryota</taxon>
        <taxon>Metazoa</taxon>
        <taxon>Ecdysozoa</taxon>
        <taxon>Arthropoda</taxon>
        <taxon>Hexapoda</taxon>
        <taxon>Insecta</taxon>
        <taxon>Pterygota</taxon>
        <taxon>Neoptera</taxon>
        <taxon>Paraneoptera</taxon>
        <taxon>Hemiptera</taxon>
        <taxon>Sternorrhyncha</taxon>
        <taxon>Aphidomorpha</taxon>
        <taxon>Aphidoidea</taxon>
        <taxon>Aphididae</taxon>
        <taxon>Macrosiphini</taxon>
        <taxon>Macrosiphum</taxon>
    </lineage>
</organism>
<dbReference type="EMBL" id="CARXXK010001128">
    <property type="protein sequence ID" value="CAI6373792.1"/>
    <property type="molecule type" value="Genomic_DNA"/>
</dbReference>
<dbReference type="AlphaFoldDB" id="A0AAV0Y1D7"/>
<evidence type="ECO:0000313" key="2">
    <source>
        <dbReference type="Proteomes" id="UP001160148"/>
    </source>
</evidence>
<dbReference type="Proteomes" id="UP001160148">
    <property type="component" value="Unassembled WGS sequence"/>
</dbReference>
<reference evidence="1 2" key="1">
    <citation type="submission" date="2023-01" db="EMBL/GenBank/DDBJ databases">
        <authorList>
            <person name="Whitehead M."/>
        </authorList>
    </citation>
    <scope>NUCLEOTIDE SEQUENCE [LARGE SCALE GENOMIC DNA]</scope>
</reference>
<comment type="caution">
    <text evidence="1">The sequence shown here is derived from an EMBL/GenBank/DDBJ whole genome shotgun (WGS) entry which is preliminary data.</text>
</comment>
<protein>
    <submittedName>
        <fullName evidence="1">Uncharacterized protein</fullName>
    </submittedName>
</protein>
<sequence length="85" mass="10247">MKEAFSLLRNVITKRNIDKEDDEYDLFSKMMVKRIRKLPEHEREEFMHEVEGLYFNKLVTGQNISSTKYLMLKISLMEISPMKIF</sequence>
<name>A0AAV0Y1D7_9HEMI</name>